<dbReference type="PROSITE" id="PS50089">
    <property type="entry name" value="ZF_RING_2"/>
    <property type="match status" value="1"/>
</dbReference>
<keyword evidence="10 13" id="KW-0472">Membrane</keyword>
<evidence type="ECO:0000256" key="6">
    <source>
        <dbReference type="ARBA" id="ARBA00022771"/>
    </source>
</evidence>
<dbReference type="AlphaFoldDB" id="A0A9W8Y3W5"/>
<dbReference type="CDD" id="cd16454">
    <property type="entry name" value="RING-H2_PA-TM-RING"/>
    <property type="match status" value="1"/>
</dbReference>
<comment type="subcellular location">
    <subcellularLocation>
        <location evidence="1">Membrane</location>
        <topology evidence="1">Single-pass membrane protein</topology>
    </subcellularLocation>
</comment>
<evidence type="ECO:0000256" key="1">
    <source>
        <dbReference type="ARBA" id="ARBA00004167"/>
    </source>
</evidence>
<evidence type="ECO:0000256" key="4">
    <source>
        <dbReference type="ARBA" id="ARBA00022692"/>
    </source>
</evidence>
<keyword evidence="5" id="KW-0479">Metal-binding</keyword>
<keyword evidence="16" id="KW-1185">Reference proteome</keyword>
<evidence type="ECO:0000256" key="5">
    <source>
        <dbReference type="ARBA" id="ARBA00022723"/>
    </source>
</evidence>
<dbReference type="GO" id="GO:0016020">
    <property type="term" value="C:membrane"/>
    <property type="evidence" value="ECO:0007669"/>
    <property type="project" value="UniProtKB-SubCell"/>
</dbReference>
<feature type="compositionally biased region" description="Polar residues" evidence="12">
    <location>
        <begin position="510"/>
        <end position="521"/>
    </location>
</feature>
<accession>A0A9W8Y3W5</accession>
<dbReference type="SUPFAM" id="SSF57850">
    <property type="entry name" value="RING/U-box"/>
    <property type="match status" value="1"/>
</dbReference>
<evidence type="ECO:0000256" key="10">
    <source>
        <dbReference type="ARBA" id="ARBA00023136"/>
    </source>
</evidence>
<dbReference type="EMBL" id="JAPEUY010000014">
    <property type="protein sequence ID" value="KAJ4366379.1"/>
    <property type="molecule type" value="Genomic_DNA"/>
</dbReference>
<dbReference type="PANTHER" id="PTHR45768:SF18">
    <property type="entry name" value="RING-H2 FINGER PROTEIN ATL47-RELATED"/>
    <property type="match status" value="1"/>
</dbReference>
<evidence type="ECO:0000256" key="3">
    <source>
        <dbReference type="ARBA" id="ARBA00022679"/>
    </source>
</evidence>
<feature type="compositionally biased region" description="Low complexity" evidence="12">
    <location>
        <begin position="300"/>
        <end position="311"/>
    </location>
</feature>
<dbReference type="GO" id="GO:0016740">
    <property type="term" value="F:transferase activity"/>
    <property type="evidence" value="ECO:0007669"/>
    <property type="project" value="UniProtKB-KW"/>
</dbReference>
<evidence type="ECO:0000256" key="8">
    <source>
        <dbReference type="ARBA" id="ARBA00022833"/>
    </source>
</evidence>
<keyword evidence="6 11" id="KW-0863">Zinc-finger</keyword>
<dbReference type="Pfam" id="PF13639">
    <property type="entry name" value="zf-RING_2"/>
    <property type="match status" value="1"/>
</dbReference>
<dbReference type="InterPro" id="IPR001841">
    <property type="entry name" value="Znf_RING"/>
</dbReference>
<keyword evidence="3" id="KW-0808">Transferase</keyword>
<sequence length="567" mass="62297">MSAQRIGIFTIDFPDPYAIDYDNNKFNTLNDSISFQYRILSNFQTLSTKGVDAGTDPYGILYVPDLHSDGCKNEEQKYVPANATRLSDLPSGKNYALIAVTPWFSPQCQIEYFTSVRQAPAKAMFVYQQPGDSNAKPPVLNDPSWDLQDGGSWQSANTFPTYALSSMTGSVIMAQLNLYSGNLSTVPHADTLAQMFDPSDYIRLWATVSTDSGNQLPSLWVFLVIVMAILMIAVSVTSLAMHIIQRRRRRSLHQRVLNGEVDLEALGVKRLTVSQQVLDKLPIYTYTASSLDAPEKAAPQLPAPALNLPTPSVDAESGSKASEPLRRSSVPAMSTSGMSASFSQPTCPICLDDFEPNVTQVRELPCRHVFHPDCIDTFLLRNSSLCPMCKQTVLPKGDCPVRITNLMVRRERHIARLRARSAHSANGQPNGVQEHTVTSTVAAASRPPGAFGSLGSRIGGAFTGRRIFSAPERTQPRPTDIEMANTTVASQPAALPSEQPTTADVPPTSPTQGATQDCEPTQNRREWARQRALAMLGNRHTPSSDVDEEDTGPRWRRTLRKVFPGFR</sequence>
<dbReference type="OrthoDB" id="21204at2759"/>
<keyword evidence="9 13" id="KW-1133">Transmembrane helix</keyword>
<evidence type="ECO:0000313" key="16">
    <source>
        <dbReference type="Proteomes" id="UP001140560"/>
    </source>
</evidence>
<organism evidence="15 16">
    <name type="scientific">Neocucurbitaria cava</name>
    <dbReference type="NCBI Taxonomy" id="798079"/>
    <lineage>
        <taxon>Eukaryota</taxon>
        <taxon>Fungi</taxon>
        <taxon>Dikarya</taxon>
        <taxon>Ascomycota</taxon>
        <taxon>Pezizomycotina</taxon>
        <taxon>Dothideomycetes</taxon>
        <taxon>Pleosporomycetidae</taxon>
        <taxon>Pleosporales</taxon>
        <taxon>Pleosporineae</taxon>
        <taxon>Cucurbitariaceae</taxon>
        <taxon>Neocucurbitaria</taxon>
    </lineage>
</organism>
<keyword evidence="7" id="KW-0833">Ubl conjugation pathway</keyword>
<protein>
    <recommendedName>
        <fullName evidence="14">RING-type domain-containing protein</fullName>
    </recommendedName>
</protein>
<reference evidence="15" key="1">
    <citation type="submission" date="2022-10" db="EMBL/GenBank/DDBJ databases">
        <title>Tapping the CABI collections for fungal endophytes: first genome assemblies for Collariella, Neodidymelliopsis, Ascochyta clinopodiicola, Didymella pomorum, Didymosphaeria variabile, Neocosmospora piperis and Neocucurbitaria cava.</title>
        <authorList>
            <person name="Hill R."/>
        </authorList>
    </citation>
    <scope>NUCLEOTIDE SEQUENCE</scope>
    <source>
        <strain evidence="15">IMI 356814</strain>
    </source>
</reference>
<evidence type="ECO:0000259" key="14">
    <source>
        <dbReference type="PROSITE" id="PS50089"/>
    </source>
</evidence>
<comment type="caution">
    <text evidence="15">The sequence shown here is derived from an EMBL/GenBank/DDBJ whole genome shotgun (WGS) entry which is preliminary data.</text>
</comment>
<dbReference type="GO" id="GO:0008270">
    <property type="term" value="F:zinc ion binding"/>
    <property type="evidence" value="ECO:0007669"/>
    <property type="project" value="UniProtKB-KW"/>
</dbReference>
<evidence type="ECO:0000256" key="13">
    <source>
        <dbReference type="SAM" id="Phobius"/>
    </source>
</evidence>
<keyword evidence="8" id="KW-0862">Zinc</keyword>
<comment type="pathway">
    <text evidence="2">Protein modification; protein ubiquitination.</text>
</comment>
<feature type="domain" description="RING-type" evidence="14">
    <location>
        <begin position="347"/>
        <end position="390"/>
    </location>
</feature>
<feature type="transmembrane region" description="Helical" evidence="13">
    <location>
        <begin position="219"/>
        <end position="244"/>
    </location>
</feature>
<evidence type="ECO:0000256" key="9">
    <source>
        <dbReference type="ARBA" id="ARBA00022989"/>
    </source>
</evidence>
<evidence type="ECO:0000256" key="11">
    <source>
        <dbReference type="PROSITE-ProRule" id="PRU00175"/>
    </source>
</evidence>
<proteinExistence type="predicted"/>
<feature type="region of interest" description="Disordered" evidence="12">
    <location>
        <begin position="490"/>
        <end position="555"/>
    </location>
</feature>
<dbReference type="InterPro" id="IPR013083">
    <property type="entry name" value="Znf_RING/FYVE/PHD"/>
</dbReference>
<name>A0A9W8Y3W5_9PLEO</name>
<feature type="region of interest" description="Disordered" evidence="12">
    <location>
        <begin position="300"/>
        <end position="337"/>
    </location>
</feature>
<dbReference type="Gene3D" id="3.30.40.10">
    <property type="entry name" value="Zinc/RING finger domain, C3HC4 (zinc finger)"/>
    <property type="match status" value="1"/>
</dbReference>
<evidence type="ECO:0000256" key="12">
    <source>
        <dbReference type="SAM" id="MobiDB-lite"/>
    </source>
</evidence>
<keyword evidence="4 13" id="KW-0812">Transmembrane</keyword>
<evidence type="ECO:0000256" key="2">
    <source>
        <dbReference type="ARBA" id="ARBA00004906"/>
    </source>
</evidence>
<evidence type="ECO:0000313" key="15">
    <source>
        <dbReference type="EMBL" id="KAJ4366379.1"/>
    </source>
</evidence>
<dbReference type="Proteomes" id="UP001140560">
    <property type="component" value="Unassembled WGS sequence"/>
</dbReference>
<dbReference type="PANTHER" id="PTHR45768">
    <property type="entry name" value="E3 UBIQUITIN-PROTEIN LIGASE RNF13-LIKE"/>
    <property type="match status" value="1"/>
</dbReference>
<gene>
    <name evidence="15" type="ORF">N0V83_008015</name>
</gene>
<evidence type="ECO:0000256" key="7">
    <source>
        <dbReference type="ARBA" id="ARBA00022786"/>
    </source>
</evidence>
<dbReference type="SMART" id="SM00184">
    <property type="entry name" value="RING"/>
    <property type="match status" value="1"/>
</dbReference>